<dbReference type="InterPro" id="IPR036388">
    <property type="entry name" value="WH-like_DNA-bd_sf"/>
</dbReference>
<dbReference type="Gene3D" id="1.25.40.10">
    <property type="entry name" value="Tetratricopeptide repeat domain"/>
    <property type="match status" value="1"/>
</dbReference>
<evidence type="ECO:0000259" key="6">
    <source>
        <dbReference type="PROSITE" id="PS51755"/>
    </source>
</evidence>
<dbReference type="InterPro" id="IPR027417">
    <property type="entry name" value="P-loop_NTPase"/>
</dbReference>
<protein>
    <submittedName>
        <fullName evidence="7">DNA-binding SARP family transcriptional activator</fullName>
    </submittedName>
</protein>
<evidence type="ECO:0000256" key="1">
    <source>
        <dbReference type="ARBA" id="ARBA00005820"/>
    </source>
</evidence>
<dbReference type="SMART" id="SM01043">
    <property type="entry name" value="BTAD"/>
    <property type="match status" value="1"/>
</dbReference>
<dbReference type="SMART" id="SM00862">
    <property type="entry name" value="Trans_reg_C"/>
    <property type="match status" value="1"/>
</dbReference>
<accession>A0A4R7VKD7</accession>
<dbReference type="Pfam" id="PF00486">
    <property type="entry name" value="Trans_reg_C"/>
    <property type="match status" value="1"/>
</dbReference>
<keyword evidence="3 5" id="KW-0238">DNA-binding</keyword>
<dbReference type="AlphaFoldDB" id="A0A4R7VKD7"/>
<dbReference type="GO" id="GO:0000160">
    <property type="term" value="P:phosphorelay signal transduction system"/>
    <property type="evidence" value="ECO:0007669"/>
    <property type="project" value="InterPro"/>
</dbReference>
<sequence>MLYRILGPLEVARDAEPLPLAPRQRVVLSMLLCKPNRVVTVDRLVDAVWDAAPPPTAKEQIRICVSSIRRRMVAGGMPNTIVTRPPGYSIQCTEENLDLLAFESLVSSSRAEAARHRHAEAVAAFRRALALWRGKPLSGMNSPLLESISTALDVRRLAVVEEYVATQLRMGHPREPAYEHELISELTELVAANPFRERLRAQLMIALYQAGRRAEALETYRAGRQLFVAKLGLEPGDELVRIEQAILRGDTDIALGPAASVASAQPAPAVPRLLPPDVGDLVGRAGLVERLRQVLAGPRTDAHTVRLAAVHGRPWLGKTSLVVRVAHLVADEFPDGQLFVDLGGSARPLTPHEVLGRFLGALGVAAAAIPESTDERVETYRNLVGDRRMLVVLDDAANERQVLPLLPGNPRCAVIVTSRFGPTDLPGATRVAVGSISLPDSVELLTKVLGEERVLHQAGAVTRLAELCAGEPLVLRLAAARLAARPHWPVGRLVGRLSEKGRGLTELSHGGLDLTVTVRRTYDRLGGQAQRLLRRVSLVGTAGFAGWVCAPLLAVAEDDADDALAELVNAGLLDVERDAAGQVRFHLRGVLRAFARELLAAEGDRV</sequence>
<evidence type="ECO:0000313" key="7">
    <source>
        <dbReference type="EMBL" id="TDV49707.1"/>
    </source>
</evidence>
<dbReference type="PRINTS" id="PR00364">
    <property type="entry name" value="DISEASERSIST"/>
</dbReference>
<dbReference type="Pfam" id="PF03704">
    <property type="entry name" value="BTAD"/>
    <property type="match status" value="1"/>
</dbReference>
<dbReference type="SUPFAM" id="SSF48452">
    <property type="entry name" value="TPR-like"/>
    <property type="match status" value="1"/>
</dbReference>
<evidence type="ECO:0000256" key="5">
    <source>
        <dbReference type="PROSITE-ProRule" id="PRU01091"/>
    </source>
</evidence>
<dbReference type="PANTHER" id="PTHR35807">
    <property type="entry name" value="TRANSCRIPTIONAL REGULATOR REDD-RELATED"/>
    <property type="match status" value="1"/>
</dbReference>
<dbReference type="RefSeq" id="WP_166664179.1">
    <property type="nucleotide sequence ID" value="NZ_SOCP01000007.1"/>
</dbReference>
<dbReference type="InterPro" id="IPR016032">
    <property type="entry name" value="Sig_transdc_resp-reg_C-effctor"/>
</dbReference>
<keyword evidence="4" id="KW-0804">Transcription</keyword>
<dbReference type="InterPro" id="IPR001867">
    <property type="entry name" value="OmpR/PhoB-type_DNA-bd"/>
</dbReference>
<evidence type="ECO:0000256" key="2">
    <source>
        <dbReference type="ARBA" id="ARBA00023015"/>
    </source>
</evidence>
<keyword evidence="2" id="KW-0805">Transcription regulation</keyword>
<comment type="caution">
    <text evidence="7">The sequence shown here is derived from an EMBL/GenBank/DDBJ whole genome shotgun (WGS) entry which is preliminary data.</text>
</comment>
<dbReference type="PANTHER" id="PTHR35807:SF1">
    <property type="entry name" value="TRANSCRIPTIONAL REGULATOR REDD"/>
    <property type="match status" value="1"/>
</dbReference>
<dbReference type="PROSITE" id="PS51755">
    <property type="entry name" value="OMPR_PHOB"/>
    <property type="match status" value="1"/>
</dbReference>
<dbReference type="InterPro" id="IPR005158">
    <property type="entry name" value="BTAD"/>
</dbReference>
<gene>
    <name evidence="7" type="ORF">CLV71_10746</name>
</gene>
<organism evidence="7 8">
    <name type="scientific">Actinophytocola oryzae</name>
    <dbReference type="NCBI Taxonomy" id="502181"/>
    <lineage>
        <taxon>Bacteria</taxon>
        <taxon>Bacillati</taxon>
        <taxon>Actinomycetota</taxon>
        <taxon>Actinomycetes</taxon>
        <taxon>Pseudonocardiales</taxon>
        <taxon>Pseudonocardiaceae</taxon>
    </lineage>
</organism>
<dbReference type="Proteomes" id="UP000294927">
    <property type="component" value="Unassembled WGS sequence"/>
</dbReference>
<dbReference type="GO" id="GO:0043531">
    <property type="term" value="F:ADP binding"/>
    <property type="evidence" value="ECO:0007669"/>
    <property type="project" value="InterPro"/>
</dbReference>
<dbReference type="InterPro" id="IPR011990">
    <property type="entry name" value="TPR-like_helical_dom_sf"/>
</dbReference>
<proteinExistence type="inferred from homology"/>
<dbReference type="InterPro" id="IPR058852">
    <property type="entry name" value="HTH_77"/>
</dbReference>
<dbReference type="CDD" id="cd15831">
    <property type="entry name" value="BTAD"/>
    <property type="match status" value="1"/>
</dbReference>
<dbReference type="Pfam" id="PF00931">
    <property type="entry name" value="NB-ARC"/>
    <property type="match status" value="1"/>
</dbReference>
<dbReference type="SUPFAM" id="SSF46894">
    <property type="entry name" value="C-terminal effector domain of the bipartite response regulators"/>
    <property type="match status" value="1"/>
</dbReference>
<name>A0A4R7VKD7_9PSEU</name>
<dbReference type="GO" id="GO:0006355">
    <property type="term" value="P:regulation of DNA-templated transcription"/>
    <property type="evidence" value="ECO:0007669"/>
    <property type="project" value="InterPro"/>
</dbReference>
<dbReference type="Pfam" id="PF25872">
    <property type="entry name" value="HTH_77"/>
    <property type="match status" value="1"/>
</dbReference>
<feature type="DNA-binding region" description="OmpR/PhoB-type" evidence="5">
    <location>
        <begin position="1"/>
        <end position="92"/>
    </location>
</feature>
<dbReference type="InterPro" id="IPR051677">
    <property type="entry name" value="AfsR-DnrI-RedD_regulator"/>
</dbReference>
<evidence type="ECO:0000313" key="8">
    <source>
        <dbReference type="Proteomes" id="UP000294927"/>
    </source>
</evidence>
<dbReference type="EMBL" id="SOCP01000007">
    <property type="protein sequence ID" value="TDV49707.1"/>
    <property type="molecule type" value="Genomic_DNA"/>
</dbReference>
<evidence type="ECO:0000256" key="3">
    <source>
        <dbReference type="ARBA" id="ARBA00023125"/>
    </source>
</evidence>
<feature type="domain" description="OmpR/PhoB-type" evidence="6">
    <location>
        <begin position="1"/>
        <end position="92"/>
    </location>
</feature>
<comment type="similarity">
    <text evidence="1">Belongs to the AfsR/DnrI/RedD regulatory family.</text>
</comment>
<reference evidence="7 8" key="1">
    <citation type="submission" date="2019-03" db="EMBL/GenBank/DDBJ databases">
        <title>Genomic Encyclopedia of Archaeal and Bacterial Type Strains, Phase II (KMG-II): from individual species to whole genera.</title>
        <authorList>
            <person name="Goeker M."/>
        </authorList>
    </citation>
    <scope>NUCLEOTIDE SEQUENCE [LARGE SCALE GENOMIC DNA]</scope>
    <source>
        <strain evidence="7 8">DSM 45499</strain>
    </source>
</reference>
<evidence type="ECO:0000256" key="4">
    <source>
        <dbReference type="ARBA" id="ARBA00023163"/>
    </source>
</evidence>
<dbReference type="InterPro" id="IPR002182">
    <property type="entry name" value="NB-ARC"/>
</dbReference>
<dbReference type="Gene3D" id="3.40.50.300">
    <property type="entry name" value="P-loop containing nucleotide triphosphate hydrolases"/>
    <property type="match status" value="1"/>
</dbReference>
<dbReference type="SUPFAM" id="SSF52540">
    <property type="entry name" value="P-loop containing nucleoside triphosphate hydrolases"/>
    <property type="match status" value="1"/>
</dbReference>
<dbReference type="Gene3D" id="1.10.10.10">
    <property type="entry name" value="Winged helix-like DNA-binding domain superfamily/Winged helix DNA-binding domain"/>
    <property type="match status" value="1"/>
</dbReference>
<keyword evidence="8" id="KW-1185">Reference proteome</keyword>
<dbReference type="GO" id="GO:0003677">
    <property type="term" value="F:DNA binding"/>
    <property type="evidence" value="ECO:0007669"/>
    <property type="project" value="UniProtKB-UniRule"/>
</dbReference>